<reference evidence="2" key="1">
    <citation type="submission" date="2022-01" db="EMBL/GenBank/DDBJ databases">
        <title>Colwellia maritima, isolated from seawater.</title>
        <authorList>
            <person name="Kristyanto S."/>
            <person name="Jung J."/>
            <person name="Jeon C.O."/>
        </authorList>
    </citation>
    <scope>NUCLEOTIDE SEQUENCE</scope>
    <source>
        <strain evidence="2">MSW7</strain>
    </source>
</reference>
<evidence type="ECO:0000256" key="1">
    <source>
        <dbReference type="SAM" id="SignalP"/>
    </source>
</evidence>
<proteinExistence type="predicted"/>
<dbReference type="RefSeq" id="WP_242289093.1">
    <property type="nucleotide sequence ID" value="NZ_JAKKSL010000007.1"/>
</dbReference>
<feature type="signal peptide" evidence="1">
    <location>
        <begin position="1"/>
        <end position="23"/>
    </location>
</feature>
<sequence>MKSRLIVLLGCCYLAISTEQAFAQTNNNWKEWIDVQIKQHPRVISALEELKASRSTIKGASQPIYNPELETELEKEGDENNYRLGFKQTIDFNDRRDGYVNQAKFYSFETEKKYQSLIETQTFETLKAIVNRNIELKKSLIVQKQELLISRLIEVFQSRKNTGDLAYIDAQLAFMALSNRLKSSADVFAELRRSEALLATQLPDWKQNIPFLTVPQSFWQRNSDVNPELRSRSHPDVMAYEMRFEGTSV</sequence>
<keyword evidence="1" id="KW-0732">Signal</keyword>
<organism evidence="2 3">
    <name type="scientific">Colwellia maritima</name>
    <dbReference type="NCBI Taxonomy" id="2912588"/>
    <lineage>
        <taxon>Bacteria</taxon>
        <taxon>Pseudomonadati</taxon>
        <taxon>Pseudomonadota</taxon>
        <taxon>Gammaproteobacteria</taxon>
        <taxon>Alteromonadales</taxon>
        <taxon>Colwelliaceae</taxon>
        <taxon>Colwellia</taxon>
    </lineage>
</organism>
<evidence type="ECO:0000313" key="3">
    <source>
        <dbReference type="Proteomes" id="UP001139646"/>
    </source>
</evidence>
<keyword evidence="3" id="KW-1185">Reference proteome</keyword>
<dbReference type="EMBL" id="JAKKSL010000007">
    <property type="protein sequence ID" value="MCI2285998.1"/>
    <property type="molecule type" value="Genomic_DNA"/>
</dbReference>
<dbReference type="SUPFAM" id="SSF56954">
    <property type="entry name" value="Outer membrane efflux proteins (OEP)"/>
    <property type="match status" value="1"/>
</dbReference>
<gene>
    <name evidence="2" type="ORF">L3081_24540</name>
</gene>
<dbReference type="Proteomes" id="UP001139646">
    <property type="component" value="Unassembled WGS sequence"/>
</dbReference>
<feature type="chain" id="PRO_5045091034" description="TolC family protein" evidence="1">
    <location>
        <begin position="24"/>
        <end position="249"/>
    </location>
</feature>
<evidence type="ECO:0008006" key="4">
    <source>
        <dbReference type="Google" id="ProtNLM"/>
    </source>
</evidence>
<evidence type="ECO:0000313" key="2">
    <source>
        <dbReference type="EMBL" id="MCI2285998.1"/>
    </source>
</evidence>
<accession>A0ABS9X6Y5</accession>
<protein>
    <recommendedName>
        <fullName evidence="4">TolC family protein</fullName>
    </recommendedName>
</protein>
<dbReference type="Gene3D" id="1.20.1600.10">
    <property type="entry name" value="Outer membrane efflux proteins (OEP)"/>
    <property type="match status" value="1"/>
</dbReference>
<name>A0ABS9X6Y5_9GAMM</name>
<comment type="caution">
    <text evidence="2">The sequence shown here is derived from an EMBL/GenBank/DDBJ whole genome shotgun (WGS) entry which is preliminary data.</text>
</comment>